<gene>
    <name evidence="1" type="ORF">PGQ11_009661</name>
</gene>
<protein>
    <submittedName>
        <fullName evidence="1">Uncharacterized protein</fullName>
    </submittedName>
</protein>
<accession>A0ABR2IIL2</accession>
<keyword evidence="2" id="KW-1185">Reference proteome</keyword>
<dbReference type="EMBL" id="JAPCWZ010000005">
    <property type="protein sequence ID" value="KAK8863426.1"/>
    <property type="molecule type" value="Genomic_DNA"/>
</dbReference>
<organism evidence="1 2">
    <name type="scientific">Apiospora arundinis</name>
    <dbReference type="NCBI Taxonomy" id="335852"/>
    <lineage>
        <taxon>Eukaryota</taxon>
        <taxon>Fungi</taxon>
        <taxon>Dikarya</taxon>
        <taxon>Ascomycota</taxon>
        <taxon>Pezizomycotina</taxon>
        <taxon>Sordariomycetes</taxon>
        <taxon>Xylariomycetidae</taxon>
        <taxon>Amphisphaeriales</taxon>
        <taxon>Apiosporaceae</taxon>
        <taxon>Apiospora</taxon>
    </lineage>
</organism>
<proteinExistence type="predicted"/>
<evidence type="ECO:0000313" key="2">
    <source>
        <dbReference type="Proteomes" id="UP001390339"/>
    </source>
</evidence>
<comment type="caution">
    <text evidence="1">The sequence shown here is derived from an EMBL/GenBank/DDBJ whole genome shotgun (WGS) entry which is preliminary data.</text>
</comment>
<reference evidence="1 2" key="1">
    <citation type="journal article" date="2024" name="IMA Fungus">
        <title>Apiospora arundinis, a panoply of carbohydrate-active enzymes and secondary metabolites.</title>
        <authorList>
            <person name="Sorensen T."/>
            <person name="Petersen C."/>
            <person name="Muurmann A.T."/>
            <person name="Christiansen J.V."/>
            <person name="Brundto M.L."/>
            <person name="Overgaard C.K."/>
            <person name="Boysen A.T."/>
            <person name="Wollenberg R.D."/>
            <person name="Larsen T.O."/>
            <person name="Sorensen J.L."/>
            <person name="Nielsen K.L."/>
            <person name="Sondergaard T.E."/>
        </authorList>
    </citation>
    <scope>NUCLEOTIDE SEQUENCE [LARGE SCALE GENOMIC DNA]</scope>
    <source>
        <strain evidence="1 2">AAU 773</strain>
    </source>
</reference>
<evidence type="ECO:0000313" key="1">
    <source>
        <dbReference type="EMBL" id="KAK8863426.1"/>
    </source>
</evidence>
<sequence>MLALIAAGTPEAFFSIMGNRPITRAGGRRARWPPPTKRMVIWDLLFCVEEDVPKHNVLGGLLRRRTLAAAAAGKQVNDRVERQAGAFLGPAEHDASTWDLGAGKGSVKFEVEGC</sequence>
<name>A0ABR2IIL2_9PEZI</name>
<dbReference type="Proteomes" id="UP001390339">
    <property type="component" value="Unassembled WGS sequence"/>
</dbReference>